<keyword evidence="9" id="KW-0902">Two-component regulatory system</keyword>
<keyword evidence="8 11" id="KW-1133">Transmembrane helix</keyword>
<dbReference type="InterPro" id="IPR003661">
    <property type="entry name" value="HisK_dim/P_dom"/>
</dbReference>
<evidence type="ECO:0000256" key="4">
    <source>
        <dbReference type="ARBA" id="ARBA00022553"/>
    </source>
</evidence>
<evidence type="ECO:0000256" key="9">
    <source>
        <dbReference type="ARBA" id="ARBA00023012"/>
    </source>
</evidence>
<dbReference type="PROSITE" id="PS50885">
    <property type="entry name" value="HAMP"/>
    <property type="match status" value="1"/>
</dbReference>
<dbReference type="SMART" id="SM00304">
    <property type="entry name" value="HAMP"/>
    <property type="match status" value="1"/>
</dbReference>
<dbReference type="SMART" id="SM00388">
    <property type="entry name" value="HisKA"/>
    <property type="match status" value="1"/>
</dbReference>
<dbReference type="Gene3D" id="6.10.340.10">
    <property type="match status" value="1"/>
</dbReference>
<comment type="caution">
    <text evidence="14">The sequence shown here is derived from an EMBL/GenBank/DDBJ whole genome shotgun (WGS) entry which is preliminary data.</text>
</comment>
<dbReference type="EC" id="2.7.13.3" evidence="3"/>
<dbReference type="InterPro" id="IPR036097">
    <property type="entry name" value="HisK_dim/P_sf"/>
</dbReference>
<evidence type="ECO:0000256" key="3">
    <source>
        <dbReference type="ARBA" id="ARBA00012438"/>
    </source>
</evidence>
<dbReference type="CDD" id="cd00082">
    <property type="entry name" value="HisKA"/>
    <property type="match status" value="1"/>
</dbReference>
<name>A0ABP7GK39_9MICO</name>
<dbReference type="EMBL" id="BAABAF010000007">
    <property type="protein sequence ID" value="GAA3766835.1"/>
    <property type="molecule type" value="Genomic_DNA"/>
</dbReference>
<proteinExistence type="predicted"/>
<dbReference type="InterPro" id="IPR004358">
    <property type="entry name" value="Sig_transdc_His_kin-like_C"/>
</dbReference>
<dbReference type="SMART" id="SM00387">
    <property type="entry name" value="HATPase_c"/>
    <property type="match status" value="1"/>
</dbReference>
<dbReference type="Gene3D" id="1.10.287.130">
    <property type="match status" value="1"/>
</dbReference>
<dbReference type="RefSeq" id="WP_344782949.1">
    <property type="nucleotide sequence ID" value="NZ_BAABAF010000007.1"/>
</dbReference>
<reference evidence="15" key="1">
    <citation type="journal article" date="2019" name="Int. J. Syst. Evol. Microbiol.">
        <title>The Global Catalogue of Microorganisms (GCM) 10K type strain sequencing project: providing services to taxonomists for standard genome sequencing and annotation.</title>
        <authorList>
            <consortium name="The Broad Institute Genomics Platform"/>
            <consortium name="The Broad Institute Genome Sequencing Center for Infectious Disease"/>
            <person name="Wu L."/>
            <person name="Ma J."/>
        </authorList>
    </citation>
    <scope>NUCLEOTIDE SEQUENCE [LARGE SCALE GENOMIC DNA]</scope>
    <source>
        <strain evidence="15">JCM 16950</strain>
    </source>
</reference>
<evidence type="ECO:0000256" key="2">
    <source>
        <dbReference type="ARBA" id="ARBA00004236"/>
    </source>
</evidence>
<feature type="transmembrane region" description="Helical" evidence="11">
    <location>
        <begin position="171"/>
        <end position="197"/>
    </location>
</feature>
<evidence type="ECO:0000256" key="8">
    <source>
        <dbReference type="ARBA" id="ARBA00022989"/>
    </source>
</evidence>
<sequence>MSSPAAPQPSPRHPLSLQTRLMATVIAIVALILAAVAIASSAILGGILQQNLDNKVQQATSAVLPALPRPGLAAGTLLAFQTLEQSPHQPGFLLVVRTAGGVPDGAYINEDGGVSQLTSRQVEQVVASLQHSATATVSVENLGAYHMRSGAVGSAYALAGGLPLSEVNETIAQILTTVVLVTLGGLLLLAAAIAVVIRRGLQPLRAVADTATRVAALPMAQGDVSIMERVPAEEADQRTEIGQVGAALNTLLDHVGASLQARQHNEERMRSFVADASHELRTPLASIRGYSELSLRDRSLDPNTEQSLQRIQAQSLRMTALVEDLLLLARLDEGQELVFGAVDLTRLAVESVGDARAAGMDHHWMVDVGEHPVIVAGDTARLHQVVANLLANARTHTPAGTVVTTTVTRAGDDAVLRVHDDGPGIDPSVSAELFERFARADRSRARNTGGTGLGLSIARAIMLAHHGTITVRSEPGDTTFEVRMPARPADPAPVSSR</sequence>
<evidence type="ECO:0000256" key="10">
    <source>
        <dbReference type="ARBA" id="ARBA00023136"/>
    </source>
</evidence>
<evidence type="ECO:0000256" key="7">
    <source>
        <dbReference type="ARBA" id="ARBA00022777"/>
    </source>
</evidence>
<feature type="domain" description="Histidine kinase" evidence="12">
    <location>
        <begin position="275"/>
        <end position="488"/>
    </location>
</feature>
<comment type="catalytic activity">
    <reaction evidence="1">
        <text>ATP + protein L-histidine = ADP + protein N-phospho-L-histidine.</text>
        <dbReference type="EC" id="2.7.13.3"/>
    </reaction>
</comment>
<dbReference type="InterPro" id="IPR005467">
    <property type="entry name" value="His_kinase_dom"/>
</dbReference>
<keyword evidence="4" id="KW-0597">Phosphoprotein</keyword>
<dbReference type="CDD" id="cd06225">
    <property type="entry name" value="HAMP"/>
    <property type="match status" value="1"/>
</dbReference>
<dbReference type="Proteomes" id="UP001500540">
    <property type="component" value="Unassembled WGS sequence"/>
</dbReference>
<dbReference type="InterPro" id="IPR036890">
    <property type="entry name" value="HATPase_C_sf"/>
</dbReference>
<keyword evidence="7" id="KW-0418">Kinase</keyword>
<feature type="domain" description="HAMP" evidence="13">
    <location>
        <begin position="198"/>
        <end position="260"/>
    </location>
</feature>
<keyword evidence="5" id="KW-0808">Transferase</keyword>
<keyword evidence="10 11" id="KW-0472">Membrane</keyword>
<evidence type="ECO:0000313" key="15">
    <source>
        <dbReference type="Proteomes" id="UP001500540"/>
    </source>
</evidence>
<dbReference type="CDD" id="cd00075">
    <property type="entry name" value="HATPase"/>
    <property type="match status" value="1"/>
</dbReference>
<dbReference type="InterPro" id="IPR050428">
    <property type="entry name" value="TCS_sensor_his_kinase"/>
</dbReference>
<dbReference type="Pfam" id="PF00672">
    <property type="entry name" value="HAMP"/>
    <property type="match status" value="1"/>
</dbReference>
<evidence type="ECO:0000259" key="13">
    <source>
        <dbReference type="PROSITE" id="PS50885"/>
    </source>
</evidence>
<evidence type="ECO:0000313" key="14">
    <source>
        <dbReference type="EMBL" id="GAA3766835.1"/>
    </source>
</evidence>
<dbReference type="SUPFAM" id="SSF47384">
    <property type="entry name" value="Homodimeric domain of signal transducing histidine kinase"/>
    <property type="match status" value="1"/>
</dbReference>
<dbReference type="PANTHER" id="PTHR45436">
    <property type="entry name" value="SENSOR HISTIDINE KINASE YKOH"/>
    <property type="match status" value="1"/>
</dbReference>
<dbReference type="PANTHER" id="PTHR45436:SF5">
    <property type="entry name" value="SENSOR HISTIDINE KINASE TRCS"/>
    <property type="match status" value="1"/>
</dbReference>
<protein>
    <recommendedName>
        <fullName evidence="3">histidine kinase</fullName>
        <ecNumber evidence="3">2.7.13.3</ecNumber>
    </recommendedName>
</protein>
<evidence type="ECO:0000256" key="11">
    <source>
        <dbReference type="SAM" id="Phobius"/>
    </source>
</evidence>
<evidence type="ECO:0000256" key="1">
    <source>
        <dbReference type="ARBA" id="ARBA00000085"/>
    </source>
</evidence>
<dbReference type="PRINTS" id="PR00344">
    <property type="entry name" value="BCTRLSENSOR"/>
</dbReference>
<dbReference type="InterPro" id="IPR003660">
    <property type="entry name" value="HAMP_dom"/>
</dbReference>
<feature type="transmembrane region" description="Helical" evidence="11">
    <location>
        <begin position="21"/>
        <end position="48"/>
    </location>
</feature>
<gene>
    <name evidence="14" type="ORF">GCM10022240_19040</name>
</gene>
<keyword evidence="15" id="KW-1185">Reference proteome</keyword>
<dbReference type="SUPFAM" id="SSF55874">
    <property type="entry name" value="ATPase domain of HSP90 chaperone/DNA topoisomerase II/histidine kinase"/>
    <property type="match status" value="1"/>
</dbReference>
<evidence type="ECO:0000256" key="6">
    <source>
        <dbReference type="ARBA" id="ARBA00022692"/>
    </source>
</evidence>
<keyword evidence="6 11" id="KW-0812">Transmembrane</keyword>
<evidence type="ECO:0000259" key="12">
    <source>
        <dbReference type="PROSITE" id="PS50109"/>
    </source>
</evidence>
<dbReference type="PROSITE" id="PS50109">
    <property type="entry name" value="HIS_KIN"/>
    <property type="match status" value="1"/>
</dbReference>
<evidence type="ECO:0000256" key="5">
    <source>
        <dbReference type="ARBA" id="ARBA00022679"/>
    </source>
</evidence>
<comment type="subcellular location">
    <subcellularLocation>
        <location evidence="2">Cell membrane</location>
    </subcellularLocation>
</comment>
<dbReference type="Pfam" id="PF02518">
    <property type="entry name" value="HATPase_c"/>
    <property type="match status" value="1"/>
</dbReference>
<dbReference type="Gene3D" id="3.30.565.10">
    <property type="entry name" value="Histidine kinase-like ATPase, C-terminal domain"/>
    <property type="match status" value="1"/>
</dbReference>
<dbReference type="Pfam" id="PF00512">
    <property type="entry name" value="HisKA"/>
    <property type="match status" value="1"/>
</dbReference>
<accession>A0ABP7GK39</accession>
<organism evidence="14 15">
    <name type="scientific">Microbacterium kribbense</name>
    <dbReference type="NCBI Taxonomy" id="433645"/>
    <lineage>
        <taxon>Bacteria</taxon>
        <taxon>Bacillati</taxon>
        <taxon>Actinomycetota</taxon>
        <taxon>Actinomycetes</taxon>
        <taxon>Micrococcales</taxon>
        <taxon>Microbacteriaceae</taxon>
        <taxon>Microbacterium</taxon>
    </lineage>
</organism>
<dbReference type="InterPro" id="IPR003594">
    <property type="entry name" value="HATPase_dom"/>
</dbReference>